<dbReference type="InterPro" id="IPR024420">
    <property type="entry name" value="TRAPP_III_complex_Trs85"/>
</dbReference>
<dbReference type="GO" id="GO:1990072">
    <property type="term" value="C:TRAPPIII protein complex"/>
    <property type="evidence" value="ECO:0007669"/>
    <property type="project" value="TreeGrafter"/>
</dbReference>
<evidence type="ECO:0000313" key="2">
    <source>
        <dbReference type="EMBL" id="KAH3773000.1"/>
    </source>
</evidence>
<evidence type="ECO:0000313" key="3">
    <source>
        <dbReference type="Proteomes" id="UP000828390"/>
    </source>
</evidence>
<dbReference type="Proteomes" id="UP000828390">
    <property type="component" value="Unassembled WGS sequence"/>
</dbReference>
<dbReference type="EMBL" id="JAIWYP010000009">
    <property type="protein sequence ID" value="KAH3773000.1"/>
    <property type="molecule type" value="Genomic_DNA"/>
</dbReference>
<name>A0A9D4IGB5_DREPO</name>
<dbReference type="PANTHER" id="PTHR12975:SF6">
    <property type="entry name" value="TRAFFICKING PROTEIN PARTICLE COMPLEX SUBUNIT 8"/>
    <property type="match status" value="1"/>
</dbReference>
<dbReference type="InterPro" id="IPR057651">
    <property type="entry name" value="Ig_TPPC8_C"/>
</dbReference>
<dbReference type="AlphaFoldDB" id="A0A9D4IGB5"/>
<evidence type="ECO:0000259" key="1">
    <source>
        <dbReference type="Pfam" id="PF24542"/>
    </source>
</evidence>
<dbReference type="PANTHER" id="PTHR12975">
    <property type="entry name" value="TRANSPORT PROTEIN TRAPP"/>
    <property type="match status" value="1"/>
</dbReference>
<proteinExistence type="predicted"/>
<accession>A0A9D4IGB5</accession>
<dbReference type="Pfam" id="PF24542">
    <property type="entry name" value="Ig_TPPC8_C"/>
    <property type="match status" value="1"/>
</dbReference>
<keyword evidence="3" id="KW-1185">Reference proteome</keyword>
<sequence length="210" mass="23590">MALIILWEAQVVDSAGEERTCVGQHHVIVEKPESFFTSYPFQILPKERPPIKFTREEVTSEVIKPAFEVLTQLVSYTMKHKTRQTHSFQQTRVCLLGVTLMLQNNSEADVTVLVDTSRAQQRLSDIQDAAGQALENSTTGFSWVGQTQRQVTMTPKQVLELSLSVSFSRPGVYNINNLAVFVSHTNDVSEMTLQKQTRPSVVSVLDKGHQ</sequence>
<protein>
    <recommendedName>
        <fullName evidence="1">TPPC8 C-terminal Ig-like domain-containing protein</fullName>
    </recommendedName>
</protein>
<organism evidence="2 3">
    <name type="scientific">Dreissena polymorpha</name>
    <name type="common">Zebra mussel</name>
    <name type="synonym">Mytilus polymorpha</name>
    <dbReference type="NCBI Taxonomy" id="45954"/>
    <lineage>
        <taxon>Eukaryota</taxon>
        <taxon>Metazoa</taxon>
        <taxon>Spiralia</taxon>
        <taxon>Lophotrochozoa</taxon>
        <taxon>Mollusca</taxon>
        <taxon>Bivalvia</taxon>
        <taxon>Autobranchia</taxon>
        <taxon>Heteroconchia</taxon>
        <taxon>Euheterodonta</taxon>
        <taxon>Imparidentia</taxon>
        <taxon>Neoheterodontei</taxon>
        <taxon>Myida</taxon>
        <taxon>Dreissenoidea</taxon>
        <taxon>Dreissenidae</taxon>
        <taxon>Dreissena</taxon>
    </lineage>
</organism>
<feature type="domain" description="TPPC8 C-terminal Ig-like" evidence="1">
    <location>
        <begin position="73"/>
        <end position="183"/>
    </location>
</feature>
<reference evidence="2" key="2">
    <citation type="submission" date="2020-11" db="EMBL/GenBank/DDBJ databases">
        <authorList>
            <person name="McCartney M.A."/>
            <person name="Auch B."/>
            <person name="Kono T."/>
            <person name="Mallez S."/>
            <person name="Becker A."/>
            <person name="Gohl D.M."/>
            <person name="Silverstein K.A.T."/>
            <person name="Koren S."/>
            <person name="Bechman K.B."/>
            <person name="Herman A."/>
            <person name="Abrahante J.E."/>
            <person name="Garbe J."/>
        </authorList>
    </citation>
    <scope>NUCLEOTIDE SEQUENCE</scope>
    <source>
        <strain evidence="2">Duluth1</strain>
        <tissue evidence="2">Whole animal</tissue>
    </source>
</reference>
<reference evidence="2" key="1">
    <citation type="journal article" date="2019" name="bioRxiv">
        <title>The Genome of the Zebra Mussel, Dreissena polymorpha: A Resource for Invasive Species Research.</title>
        <authorList>
            <person name="McCartney M.A."/>
            <person name="Auch B."/>
            <person name="Kono T."/>
            <person name="Mallez S."/>
            <person name="Zhang Y."/>
            <person name="Obille A."/>
            <person name="Becker A."/>
            <person name="Abrahante J.E."/>
            <person name="Garbe J."/>
            <person name="Badalamenti J.P."/>
            <person name="Herman A."/>
            <person name="Mangelson H."/>
            <person name="Liachko I."/>
            <person name="Sullivan S."/>
            <person name="Sone E.D."/>
            <person name="Koren S."/>
            <person name="Silverstein K.A.T."/>
            <person name="Beckman K.B."/>
            <person name="Gohl D.M."/>
        </authorList>
    </citation>
    <scope>NUCLEOTIDE SEQUENCE</scope>
    <source>
        <strain evidence="2">Duluth1</strain>
        <tissue evidence="2">Whole animal</tissue>
    </source>
</reference>
<comment type="caution">
    <text evidence="2">The sequence shown here is derived from an EMBL/GenBank/DDBJ whole genome shotgun (WGS) entry which is preliminary data.</text>
</comment>
<gene>
    <name evidence="2" type="ORF">DPMN_174348</name>
</gene>